<comment type="similarity">
    <text evidence="1">Belongs to the short-chain dehydrogenases/reductases (SDR) family.</text>
</comment>
<sequence>MPPEEMKNKVCIITGGGGSIGLASARRMYDAGARIMLVDINEDNLAIAKASFDDKNRVSVCTADVSVSAETKHYVAKTEKNWGKIDVLFANAGFSGTSAPTTDYPEDLFDKVMAVNVRGSFLACKYALPEMNDGGSIIITSSIMGVTARPGSIAYITSKHAVIGLMRGVAKEAAPRNIRVNVLAPGPVDNAFQLEIEERASKASGIDVTKMLNQWISLGRHASPEEIANTAYFLASNQSSFSTGSVFMADGGMHI</sequence>
<evidence type="ECO:0000256" key="1">
    <source>
        <dbReference type="ARBA" id="ARBA00006484"/>
    </source>
</evidence>
<dbReference type="SUPFAM" id="SSF51735">
    <property type="entry name" value="NAD(P)-binding Rossmann-fold domains"/>
    <property type="match status" value="1"/>
</dbReference>
<dbReference type="InterPro" id="IPR036291">
    <property type="entry name" value="NAD(P)-bd_dom_sf"/>
</dbReference>
<evidence type="ECO:0000313" key="3">
    <source>
        <dbReference type="EMBL" id="SVC60473.1"/>
    </source>
</evidence>
<protein>
    <submittedName>
        <fullName evidence="3">Uncharacterized protein</fullName>
    </submittedName>
</protein>
<dbReference type="InterPro" id="IPR002347">
    <property type="entry name" value="SDR_fam"/>
</dbReference>
<dbReference type="Pfam" id="PF13561">
    <property type="entry name" value="adh_short_C2"/>
    <property type="match status" value="1"/>
</dbReference>
<dbReference type="AlphaFoldDB" id="A0A382NGX4"/>
<dbReference type="CDD" id="cd05233">
    <property type="entry name" value="SDR_c"/>
    <property type="match status" value="1"/>
</dbReference>
<dbReference type="PANTHER" id="PTHR24321">
    <property type="entry name" value="DEHYDROGENASES, SHORT CHAIN"/>
    <property type="match status" value="1"/>
</dbReference>
<dbReference type="FunFam" id="3.40.50.720:FF:000084">
    <property type="entry name" value="Short-chain dehydrogenase reductase"/>
    <property type="match status" value="1"/>
</dbReference>
<dbReference type="GO" id="GO:0016491">
    <property type="term" value="F:oxidoreductase activity"/>
    <property type="evidence" value="ECO:0007669"/>
    <property type="project" value="UniProtKB-KW"/>
</dbReference>
<keyword evidence="2" id="KW-0560">Oxidoreductase</keyword>
<dbReference type="Gene3D" id="3.40.50.720">
    <property type="entry name" value="NAD(P)-binding Rossmann-like Domain"/>
    <property type="match status" value="1"/>
</dbReference>
<name>A0A382NGX4_9ZZZZ</name>
<dbReference type="PRINTS" id="PR00081">
    <property type="entry name" value="GDHRDH"/>
</dbReference>
<evidence type="ECO:0000256" key="2">
    <source>
        <dbReference type="ARBA" id="ARBA00023002"/>
    </source>
</evidence>
<organism evidence="3">
    <name type="scientific">marine metagenome</name>
    <dbReference type="NCBI Taxonomy" id="408172"/>
    <lineage>
        <taxon>unclassified sequences</taxon>
        <taxon>metagenomes</taxon>
        <taxon>ecological metagenomes</taxon>
    </lineage>
</organism>
<reference evidence="3" key="1">
    <citation type="submission" date="2018-05" db="EMBL/GenBank/DDBJ databases">
        <authorList>
            <person name="Lanie J.A."/>
            <person name="Ng W.-L."/>
            <person name="Kazmierczak K.M."/>
            <person name="Andrzejewski T.M."/>
            <person name="Davidsen T.M."/>
            <person name="Wayne K.J."/>
            <person name="Tettelin H."/>
            <person name="Glass J.I."/>
            <person name="Rusch D."/>
            <person name="Podicherti R."/>
            <person name="Tsui H.-C.T."/>
            <person name="Winkler M.E."/>
        </authorList>
    </citation>
    <scope>NUCLEOTIDE SEQUENCE</scope>
</reference>
<dbReference type="PANTHER" id="PTHR24321:SF8">
    <property type="entry name" value="ESTRADIOL 17-BETA-DEHYDROGENASE 8-RELATED"/>
    <property type="match status" value="1"/>
</dbReference>
<proteinExistence type="inferred from homology"/>
<accession>A0A382NGX4</accession>
<dbReference type="PRINTS" id="PR00080">
    <property type="entry name" value="SDRFAMILY"/>
</dbReference>
<gene>
    <name evidence="3" type="ORF">METZ01_LOCUS313327</name>
</gene>
<dbReference type="EMBL" id="UINC01100425">
    <property type="protein sequence ID" value="SVC60473.1"/>
    <property type="molecule type" value="Genomic_DNA"/>
</dbReference>